<dbReference type="KEGG" id="rbi:RB2501_01131"/>
<dbReference type="AlphaFoldDB" id="A4CP19"/>
<dbReference type="STRING" id="313596.RB2501_01131"/>
<sequence length="344" mass="39943">MSRKPVKQATLLRVSLLLAILASIPRNLFLYSLISSGRMDSSGMWIVDILFRITFMALFGWSILHLNANLAYTRINWPPYLRFGALILLDIGMLIAAILLWEYLHGFLDESALTQEDFQFLHFRYAILLLVLFFIARILRLQTDQQESLIENERLKQQNLQNELAAFKNQVDPHFLFNSLNSLSSLVRDNEQASQFVRKLSHMYRYILQSGDTDLVSVADELKFLESYTFLIRTRYRDRFEIDIRIDPELMEECIPPLALQILVENAVKHNEISEKNPLKVEIFNEGKTLVVSNKVRERSSLPDRTGYGLTNLQKRFSLIKKTKVAIRRTDDAFRVELPLKAAS</sequence>
<keyword evidence="2" id="KW-1133">Transmembrane helix</keyword>
<dbReference type="eggNOG" id="COG2972">
    <property type="taxonomic scope" value="Bacteria"/>
</dbReference>
<dbReference type="InterPro" id="IPR050640">
    <property type="entry name" value="Bact_2-comp_sensor_kinase"/>
</dbReference>
<name>A4CP19_ROBBH</name>
<evidence type="ECO:0000256" key="2">
    <source>
        <dbReference type="SAM" id="Phobius"/>
    </source>
</evidence>
<keyword evidence="2" id="KW-0472">Membrane</keyword>
<proteinExistence type="predicted"/>
<dbReference type="InterPro" id="IPR010559">
    <property type="entry name" value="Sig_transdc_His_kin_internal"/>
</dbReference>
<feature type="transmembrane region" description="Helical" evidence="2">
    <location>
        <begin position="49"/>
        <end position="68"/>
    </location>
</feature>
<feature type="domain" description="Signal transduction histidine kinase internal region" evidence="3">
    <location>
        <begin position="163"/>
        <end position="240"/>
    </location>
</feature>
<dbReference type="GO" id="GO:0000155">
    <property type="term" value="F:phosphorelay sensor kinase activity"/>
    <property type="evidence" value="ECO:0007669"/>
    <property type="project" value="InterPro"/>
</dbReference>
<keyword evidence="4" id="KW-0418">Kinase</keyword>
<keyword evidence="2" id="KW-0812">Transmembrane</keyword>
<dbReference type="EMBL" id="CP001712">
    <property type="protein sequence ID" value="EAR14636.1"/>
    <property type="molecule type" value="Genomic_DNA"/>
</dbReference>
<dbReference type="PANTHER" id="PTHR34220:SF7">
    <property type="entry name" value="SENSOR HISTIDINE KINASE YPDA"/>
    <property type="match status" value="1"/>
</dbReference>
<protein>
    <submittedName>
        <fullName evidence="4">Putative two-component system sensor protein histidine kinase</fullName>
    </submittedName>
</protein>
<dbReference type="PANTHER" id="PTHR34220">
    <property type="entry name" value="SENSOR HISTIDINE KINASE YPDA"/>
    <property type="match status" value="1"/>
</dbReference>
<evidence type="ECO:0000259" key="3">
    <source>
        <dbReference type="Pfam" id="PF06580"/>
    </source>
</evidence>
<feature type="coiled-coil region" evidence="1">
    <location>
        <begin position="143"/>
        <end position="170"/>
    </location>
</feature>
<keyword evidence="1" id="KW-0175">Coiled coil</keyword>
<dbReference type="GO" id="GO:0016020">
    <property type="term" value="C:membrane"/>
    <property type="evidence" value="ECO:0007669"/>
    <property type="project" value="InterPro"/>
</dbReference>
<keyword evidence="4" id="KW-0808">Transferase</keyword>
<dbReference type="Proteomes" id="UP000009049">
    <property type="component" value="Chromosome"/>
</dbReference>
<accession>A4CP19</accession>
<evidence type="ECO:0000313" key="5">
    <source>
        <dbReference type="Proteomes" id="UP000009049"/>
    </source>
</evidence>
<dbReference type="Pfam" id="PF06580">
    <property type="entry name" value="His_kinase"/>
    <property type="match status" value="1"/>
</dbReference>
<organism evidence="4 5">
    <name type="scientific">Robiginitalea biformata (strain ATCC BAA-864 / DSM 15991 / KCTC 12146 / HTCC2501)</name>
    <dbReference type="NCBI Taxonomy" id="313596"/>
    <lineage>
        <taxon>Bacteria</taxon>
        <taxon>Pseudomonadati</taxon>
        <taxon>Bacteroidota</taxon>
        <taxon>Flavobacteriia</taxon>
        <taxon>Flavobacteriales</taxon>
        <taxon>Flavobacteriaceae</taxon>
        <taxon>Robiginitalea</taxon>
    </lineage>
</organism>
<keyword evidence="5" id="KW-1185">Reference proteome</keyword>
<dbReference type="RefSeq" id="WP_015755424.1">
    <property type="nucleotide sequence ID" value="NC_013222.1"/>
</dbReference>
<evidence type="ECO:0000256" key="1">
    <source>
        <dbReference type="SAM" id="Coils"/>
    </source>
</evidence>
<dbReference type="HOGENOM" id="CLU_020473_0_0_10"/>
<feature type="transmembrane region" description="Helical" evidence="2">
    <location>
        <begin position="121"/>
        <end position="139"/>
    </location>
</feature>
<feature type="transmembrane region" description="Helical" evidence="2">
    <location>
        <begin position="80"/>
        <end position="101"/>
    </location>
</feature>
<evidence type="ECO:0000313" key="4">
    <source>
        <dbReference type="EMBL" id="EAR14636.1"/>
    </source>
</evidence>
<reference evidence="4 5" key="1">
    <citation type="journal article" date="2009" name="J. Bacteriol.">
        <title>Complete genome sequence of Robiginitalea biformata HTCC2501.</title>
        <authorList>
            <person name="Oh H.M."/>
            <person name="Giovannoni S.J."/>
            <person name="Lee K."/>
            <person name="Ferriera S."/>
            <person name="Johnson J."/>
            <person name="Cho J.C."/>
        </authorList>
    </citation>
    <scope>NUCLEOTIDE SEQUENCE [LARGE SCALE GENOMIC DNA]</scope>
    <source>
        <strain evidence="5">ATCC BAA-864 / HTCC2501 / KCTC 12146</strain>
    </source>
</reference>
<gene>
    <name evidence="4" type="ordered locus">RB2501_01131</name>
</gene>